<dbReference type="InterPro" id="IPR029056">
    <property type="entry name" value="Ribokinase-like"/>
</dbReference>
<gene>
    <name evidence="1" type="ORF">SAMN05444580_104151</name>
</gene>
<proteinExistence type="predicted"/>
<dbReference type="STRING" id="168276.SAMN05444580_104151"/>
<evidence type="ECO:0000313" key="1">
    <source>
        <dbReference type="EMBL" id="SDD39219.1"/>
    </source>
</evidence>
<dbReference type="Proteomes" id="UP000199417">
    <property type="component" value="Unassembled WGS sequence"/>
</dbReference>
<dbReference type="SUPFAM" id="SSF53613">
    <property type="entry name" value="Ribokinase-like"/>
    <property type="match status" value="1"/>
</dbReference>
<dbReference type="GO" id="GO:0016301">
    <property type="term" value="F:kinase activity"/>
    <property type="evidence" value="ECO:0007669"/>
    <property type="project" value="UniProtKB-KW"/>
</dbReference>
<reference evidence="1 2" key="1">
    <citation type="submission" date="2016-10" db="EMBL/GenBank/DDBJ databases">
        <authorList>
            <person name="de Groot N.N."/>
        </authorList>
    </citation>
    <scope>NUCLEOTIDE SEQUENCE [LARGE SCALE GENOMIC DNA]</scope>
    <source>
        <strain evidence="1 2">JCM 11308</strain>
    </source>
</reference>
<organism evidence="1 2">
    <name type="scientific">Rhodococcus tukisamuensis</name>
    <dbReference type="NCBI Taxonomy" id="168276"/>
    <lineage>
        <taxon>Bacteria</taxon>
        <taxon>Bacillati</taxon>
        <taxon>Actinomycetota</taxon>
        <taxon>Actinomycetes</taxon>
        <taxon>Mycobacteriales</taxon>
        <taxon>Nocardiaceae</taxon>
        <taxon>Rhodococcus</taxon>
    </lineage>
</organism>
<dbReference type="EMBL" id="FNAB01000004">
    <property type="protein sequence ID" value="SDD39219.1"/>
    <property type="molecule type" value="Genomic_DNA"/>
</dbReference>
<keyword evidence="2" id="KW-1185">Reference proteome</keyword>
<accession>A0A1G6UD89</accession>
<protein>
    <submittedName>
        <fullName evidence="1">6-phosphofructokinase 2</fullName>
    </submittedName>
</protein>
<name>A0A1G6UD89_9NOCA</name>
<keyword evidence="1" id="KW-0808">Transferase</keyword>
<dbReference type="Gene3D" id="3.40.1190.20">
    <property type="match status" value="1"/>
</dbReference>
<keyword evidence="1" id="KW-0418">Kinase</keyword>
<dbReference type="AlphaFoldDB" id="A0A1G6UD89"/>
<sequence>MVAAITLSLARGQSLSNAVRFGIAAGAATLMKPGTAPCSLDEVDRIFTQARSHLIRR</sequence>
<dbReference type="RefSeq" id="WP_083577284.1">
    <property type="nucleotide sequence ID" value="NZ_FNAB01000004.1"/>
</dbReference>
<evidence type="ECO:0000313" key="2">
    <source>
        <dbReference type="Proteomes" id="UP000199417"/>
    </source>
</evidence>